<accession>A0A024G9Y0</accession>
<dbReference type="OrthoDB" id="952271at2759"/>
<dbReference type="Pfam" id="PF05193">
    <property type="entry name" value="Peptidase_M16_C"/>
    <property type="match status" value="1"/>
</dbReference>
<dbReference type="PROSITE" id="PS00143">
    <property type="entry name" value="INSULINASE"/>
    <property type="match status" value="1"/>
</dbReference>
<sequence>MSCLDAFRSRNDRNHYRKIVLENGLQALLIQSPSYDQSGPSIANTSAVCMSVGVGSYSDPIDFPGLAHYLEHMLFMGTLSYPEENALEAFLSSHGGSSNGSTDCETTQLYYTVENSHLEKSLEMFAQCFISPMFDEEAMRRELEVIQAECSLAMQRDTARLQQVQAETCAEGHRYRTFGWGNKESLDVIPSSMGVSLRDVMIQFFKTHYVAKNLKLCVRGSSDLQDMEDWVCNYFSGINSLCESIDDPQTSLAIQNPPFGILARQKPTLIQVIPRKNIHIMHLYWQLPCLFEAYRMRPWKYIAHILEHEGPGSLTSILKLRGFATSLSAGIDESDGYEFGSFGSIFDIRIPLTHAGIDAWEIITRLIFECLHSCVSRTGFHQWIADEMKQMADINFHFHQEEESTQVCRQLSQLMLPRFRILEEDLLRWKFFHEAFEMKDIEALLQYMTPENTRIVLLSQSFQDDPTWEERSQKERWFQVKYSLSEITSIVIASFHACKEDISDQFCLPVPNPYIPRHLLLTTASSIENDNLTSTQYPELIYTSGCTKLWFKSSEIKKTPRIKIFYAIHSPMLALSSENSVLAELYLEAVNNKLASMHYQANMAGYEVEIDLVDHDIHVIIQGYNDSTSMESLIHHVFDSLLRLPSLSEDTYAMLYEKLHRDYQDRLIVPSSKARYLRLQLLERTNFTVESLIASLSSLTLADLLSFPERVFCHDSTVLRVLIHGNTTDAWAVKSVQIVESKLMDVTSIPKQQFPPTPKRLHATELPLTHNGWMVREFSDTDDESNNAVELYYQLTLSNEDNCPGSGSPQETAYAELLHQLMKEPLFHELRTRKQLGYDVCCCVRDTHGILGFSILVQSSTFASGEIATCIDEFVQKTFYQILSQFNSQQFESECLMLSQKLRHDDEIIEEKSFQYWEEISNKRYDFSFRYRVARAIGNCTIFGLLERYRMWFFDHNSIVGIRKLRVHVVGRNAQRIVPLESLVPAHAIPHIIEDLETFKWSHTRITFEDSAMTESITTMEGAIRAAENTMEHLFNSNVEPDKHIPVDLIHEAKGLAFLTVLKAGFIWTGKVGTGVVIAKLPDGRWSAPSAIGTVGMGFGMEMGGQMIEFLIVLNSEAAVKSFMQKGQFSAGANMEFAAGPYGRAAGANANFSASGISPNYTYSHSKGLFGGVGLQGSAIAARSDLNKKFYGREISPTEILTGAVEQPTAASQLYDAITRACSIPPSNMTQNLKTKLMSPFVDRVPPPATGAEIQIVYDRVLTTIGNIKGEAGAEEFKVKCKDYGQNRCEEADFISYLETTFSREVVNLLPDIVKLLQDKEKRQRVWLAMYPNFFSSHQHILKCYDYSNPAPAWFATFAAQELSKPRSLSTFKLAKSMYNIDLLCIELYRSVLCEQRYSMTSKVMSNVKTSVESHQLEWWLYGSAAALATSLTVAATAPFTRAGASMLYYKPRSIFRPNTESQWQKEFEVYRDFFENNLDRPLTMESFKRMYNGEYLHRVMGHLSTAVFVGPLCYLYAKGKIPSHLHRPVALIVSIGVAQWFLGRSNVKKSIEEEHGRRHERPTGRVPPFGLTEHTMFTMAKLGLVLWTALNVTFPMSQAVMYRESLSSSTLKEIAPLRKYVLGATGLFAATASIGTMVAAIDAGKEYNTFPKMGKKWIPDEIFALHPTIRNFFENPALVQLKHRVLAISSLAAYTAVYVKARRTNCWTQLPPETRMALTAMIAAVGGQAVLGVTMLVNAVPPPLALVHQSGAALIFASSLWAFHSLRFARPMQLALKGQAFKNIL</sequence>
<keyword evidence="10" id="KW-0482">Metalloprotease</keyword>
<evidence type="ECO:0000313" key="20">
    <source>
        <dbReference type="EMBL" id="CCI43142.1"/>
    </source>
</evidence>
<organism evidence="20 21">
    <name type="scientific">Albugo candida</name>
    <dbReference type="NCBI Taxonomy" id="65357"/>
    <lineage>
        <taxon>Eukaryota</taxon>
        <taxon>Sar</taxon>
        <taxon>Stramenopiles</taxon>
        <taxon>Oomycota</taxon>
        <taxon>Peronosporomycetes</taxon>
        <taxon>Albuginales</taxon>
        <taxon>Albuginaceae</taxon>
        <taxon>Albugo</taxon>
    </lineage>
</organism>
<dbReference type="CDD" id="cd11526">
    <property type="entry name" value="SYLF_FYVE"/>
    <property type="match status" value="1"/>
</dbReference>
<dbReference type="Gene3D" id="3.30.830.10">
    <property type="entry name" value="Metalloenzyme, LuxS/M16 peptidase-like"/>
    <property type="match status" value="4"/>
</dbReference>
<evidence type="ECO:0000256" key="5">
    <source>
        <dbReference type="ARBA" id="ARBA00022692"/>
    </source>
</evidence>
<evidence type="ECO:0000259" key="15">
    <source>
        <dbReference type="Pfam" id="PF00675"/>
    </source>
</evidence>
<feature type="transmembrane region" description="Helical" evidence="14">
    <location>
        <begin position="1721"/>
        <end position="1741"/>
    </location>
</feature>
<keyword evidence="7" id="KW-0378">Hydrolase</keyword>
<evidence type="ECO:0000259" key="16">
    <source>
        <dbReference type="Pfam" id="PF04366"/>
    </source>
</evidence>
<evidence type="ECO:0000256" key="6">
    <source>
        <dbReference type="ARBA" id="ARBA00022723"/>
    </source>
</evidence>
<evidence type="ECO:0000256" key="3">
    <source>
        <dbReference type="ARBA" id="ARBA00007261"/>
    </source>
</evidence>
<dbReference type="GO" id="GO:0006508">
    <property type="term" value="P:proteolysis"/>
    <property type="evidence" value="ECO:0007669"/>
    <property type="project" value="UniProtKB-KW"/>
</dbReference>
<dbReference type="EMBL" id="CAIX01000044">
    <property type="protein sequence ID" value="CCI43142.1"/>
    <property type="molecule type" value="Genomic_DNA"/>
</dbReference>
<dbReference type="FunFam" id="3.30.830.10:FF:000012">
    <property type="entry name" value="Protease 3"/>
    <property type="match status" value="1"/>
</dbReference>
<feature type="domain" description="Peptidase M16 middle/third" evidence="18">
    <location>
        <begin position="396"/>
        <end position="693"/>
    </location>
</feature>
<keyword evidence="4" id="KW-0645">Protease</keyword>
<evidence type="ECO:0008006" key="22">
    <source>
        <dbReference type="Google" id="ProtNLM"/>
    </source>
</evidence>
<gene>
    <name evidence="20" type="ORF">BN9_039260</name>
</gene>
<dbReference type="FunFam" id="3.30.830.10:FF:000005">
    <property type="entry name" value="nardilysin isoform X1"/>
    <property type="match status" value="1"/>
</dbReference>
<keyword evidence="21" id="KW-1185">Reference proteome</keyword>
<feature type="domain" description="Peptidase M16 N-terminal" evidence="15">
    <location>
        <begin position="43"/>
        <end position="166"/>
    </location>
</feature>
<dbReference type="Proteomes" id="UP000053237">
    <property type="component" value="Unassembled WGS sequence"/>
</dbReference>
<feature type="domain" description="Peptidase M16 C-terminal" evidence="17">
    <location>
        <begin position="198"/>
        <end position="355"/>
    </location>
</feature>
<evidence type="ECO:0000256" key="11">
    <source>
        <dbReference type="ARBA" id="ARBA00023133"/>
    </source>
</evidence>
<evidence type="ECO:0000256" key="1">
    <source>
        <dbReference type="ARBA" id="ARBA00001947"/>
    </source>
</evidence>
<dbReference type="GO" id="GO:0006784">
    <property type="term" value="P:heme A biosynthetic process"/>
    <property type="evidence" value="ECO:0007669"/>
    <property type="project" value="InterPro"/>
</dbReference>
<keyword evidence="11" id="KW-0350">Heme biosynthesis</keyword>
<dbReference type="InterPro" id="IPR011249">
    <property type="entry name" value="Metalloenz_LuxS/M16"/>
</dbReference>
<evidence type="ECO:0000256" key="8">
    <source>
        <dbReference type="ARBA" id="ARBA00022833"/>
    </source>
</evidence>
<protein>
    <recommendedName>
        <fullName evidence="22">Peptidase M16 N-terminal domain-containing protein</fullName>
    </recommendedName>
</protein>
<evidence type="ECO:0000256" key="10">
    <source>
        <dbReference type="ARBA" id="ARBA00023049"/>
    </source>
</evidence>
<dbReference type="InterPro" id="IPR007461">
    <property type="entry name" value="Ysc84_actin-binding"/>
</dbReference>
<dbReference type="GO" id="GO:0005737">
    <property type="term" value="C:cytoplasm"/>
    <property type="evidence" value="ECO:0007669"/>
    <property type="project" value="UniProtKB-ARBA"/>
</dbReference>
<dbReference type="InParanoid" id="A0A024G9Y0"/>
<comment type="caution">
    <text evidence="20">The sequence shown here is derived from an EMBL/GenBank/DDBJ whole genome shotgun (WGS) entry which is preliminary data.</text>
</comment>
<feature type="transmembrane region" description="Helical" evidence="14">
    <location>
        <begin position="1621"/>
        <end position="1642"/>
    </location>
</feature>
<evidence type="ECO:0000313" key="21">
    <source>
        <dbReference type="Proteomes" id="UP000053237"/>
    </source>
</evidence>
<dbReference type="InterPro" id="IPR007863">
    <property type="entry name" value="Peptidase_M16_C"/>
</dbReference>
<evidence type="ECO:0000259" key="18">
    <source>
        <dbReference type="Pfam" id="PF16187"/>
    </source>
</evidence>
<dbReference type="Pfam" id="PF04366">
    <property type="entry name" value="Ysc84"/>
    <property type="match status" value="1"/>
</dbReference>
<comment type="cofactor">
    <cofactor evidence="1">
        <name>Zn(2+)</name>
        <dbReference type="ChEBI" id="CHEBI:29105"/>
    </cofactor>
</comment>
<feature type="domain" description="Coenzyme PQQ synthesis protein F-like C-terminal lobe" evidence="19">
    <location>
        <begin position="817"/>
        <end position="917"/>
    </location>
</feature>
<evidence type="ECO:0000259" key="17">
    <source>
        <dbReference type="Pfam" id="PF05193"/>
    </source>
</evidence>
<keyword evidence="9 14" id="KW-1133">Transmembrane helix</keyword>
<proteinExistence type="inferred from homology"/>
<dbReference type="InterPro" id="IPR003780">
    <property type="entry name" value="COX15/CtaA_fam"/>
</dbReference>
<dbReference type="InterPro" id="IPR011765">
    <property type="entry name" value="Pept_M16_N"/>
</dbReference>
<evidence type="ECO:0000256" key="2">
    <source>
        <dbReference type="ARBA" id="ARBA00004141"/>
    </source>
</evidence>
<keyword evidence="6" id="KW-0479">Metal-binding</keyword>
<comment type="subcellular location">
    <subcellularLocation>
        <location evidence="2">Membrane</location>
        <topology evidence="2">Multi-pass membrane protein</topology>
    </subcellularLocation>
</comment>
<dbReference type="PANTHER" id="PTHR43690">
    <property type="entry name" value="NARDILYSIN"/>
    <property type="match status" value="1"/>
</dbReference>
<dbReference type="InterPro" id="IPR001431">
    <property type="entry name" value="Pept_M16_Zn_BS"/>
</dbReference>
<feature type="domain" description="Ysc84 actin-binding" evidence="16">
    <location>
        <begin position="1096"/>
        <end position="1220"/>
    </location>
</feature>
<comment type="similarity">
    <text evidence="3">Belongs to the peptidase M16 family.</text>
</comment>
<dbReference type="GO" id="GO:0046872">
    <property type="term" value="F:metal ion binding"/>
    <property type="evidence" value="ECO:0007669"/>
    <property type="project" value="UniProtKB-KW"/>
</dbReference>
<reference evidence="20 21" key="1">
    <citation type="submission" date="2012-05" db="EMBL/GenBank/DDBJ databases">
        <title>Recombination and specialization in a pathogen metapopulation.</title>
        <authorList>
            <person name="Gardiner A."/>
            <person name="Kemen E."/>
            <person name="Schultz-Larsen T."/>
            <person name="MacLean D."/>
            <person name="Van Oosterhout C."/>
            <person name="Jones J.D.G."/>
        </authorList>
    </citation>
    <scope>NUCLEOTIDE SEQUENCE [LARGE SCALE GENOMIC DNA]</scope>
    <source>
        <strain evidence="20 21">Ac Nc2</strain>
    </source>
</reference>
<evidence type="ECO:0000256" key="9">
    <source>
        <dbReference type="ARBA" id="ARBA00022989"/>
    </source>
</evidence>
<evidence type="ECO:0000256" key="12">
    <source>
        <dbReference type="ARBA" id="ARBA00023136"/>
    </source>
</evidence>
<dbReference type="SUPFAM" id="SSF63411">
    <property type="entry name" value="LuxS/MPP-like metallohydrolase"/>
    <property type="match status" value="4"/>
</dbReference>
<dbReference type="InterPro" id="IPR054734">
    <property type="entry name" value="PqqF-like_C_4"/>
</dbReference>
<keyword evidence="8" id="KW-0862">Zinc</keyword>
<name>A0A024G9Y0_9STRA</name>
<dbReference type="GO" id="GO:0004222">
    <property type="term" value="F:metalloendopeptidase activity"/>
    <property type="evidence" value="ECO:0007669"/>
    <property type="project" value="InterPro"/>
</dbReference>
<dbReference type="InterPro" id="IPR050626">
    <property type="entry name" value="Peptidase_M16"/>
</dbReference>
<dbReference type="InterPro" id="IPR032632">
    <property type="entry name" value="Peptidase_M16_M"/>
</dbReference>
<evidence type="ECO:0000259" key="19">
    <source>
        <dbReference type="Pfam" id="PF22456"/>
    </source>
</evidence>
<dbReference type="PANTHER" id="PTHR43690:SF18">
    <property type="entry name" value="INSULIN-DEGRADING ENZYME-RELATED"/>
    <property type="match status" value="1"/>
</dbReference>
<dbReference type="Pfam" id="PF22456">
    <property type="entry name" value="PqqF-like_C_4"/>
    <property type="match status" value="1"/>
</dbReference>
<evidence type="ECO:0000256" key="7">
    <source>
        <dbReference type="ARBA" id="ARBA00022801"/>
    </source>
</evidence>
<keyword evidence="12 14" id="KW-0472">Membrane</keyword>
<evidence type="ECO:0000256" key="13">
    <source>
        <dbReference type="ARBA" id="ARBA00023444"/>
    </source>
</evidence>
<dbReference type="STRING" id="65357.A0A024G9Y0"/>
<evidence type="ECO:0000256" key="14">
    <source>
        <dbReference type="SAM" id="Phobius"/>
    </source>
</evidence>
<feature type="transmembrane region" description="Helical" evidence="14">
    <location>
        <begin position="1747"/>
        <end position="1764"/>
    </location>
</feature>
<comment type="pathway">
    <text evidence="13">Porphyrin-containing compound metabolism.</text>
</comment>
<dbReference type="Pfam" id="PF16187">
    <property type="entry name" value="Peptidase_M16_M"/>
    <property type="match status" value="1"/>
</dbReference>
<dbReference type="Pfam" id="PF02628">
    <property type="entry name" value="COX15-CtaA"/>
    <property type="match status" value="1"/>
</dbReference>
<evidence type="ECO:0000256" key="4">
    <source>
        <dbReference type="ARBA" id="ARBA00022670"/>
    </source>
</evidence>
<feature type="transmembrane region" description="Helical" evidence="14">
    <location>
        <begin position="1496"/>
        <end position="1518"/>
    </location>
</feature>
<dbReference type="GO" id="GO:0016020">
    <property type="term" value="C:membrane"/>
    <property type="evidence" value="ECO:0007669"/>
    <property type="project" value="UniProtKB-SubCell"/>
</dbReference>
<dbReference type="Pfam" id="PF00675">
    <property type="entry name" value="Peptidase_M16"/>
    <property type="match status" value="1"/>
</dbReference>
<keyword evidence="5 14" id="KW-0812">Transmembrane</keyword>